<evidence type="ECO:0000313" key="8">
    <source>
        <dbReference type="EMBL" id="MBU5675248.1"/>
    </source>
</evidence>
<dbReference type="PROSITE" id="PS51918">
    <property type="entry name" value="RADICAL_SAM"/>
    <property type="match status" value="1"/>
</dbReference>
<evidence type="ECO:0000256" key="1">
    <source>
        <dbReference type="ARBA" id="ARBA00001966"/>
    </source>
</evidence>
<dbReference type="SFLD" id="SFLDG01086">
    <property type="entry name" value="elongater_protein-like"/>
    <property type="match status" value="1"/>
</dbReference>
<evidence type="ECO:0000313" key="9">
    <source>
        <dbReference type="Proteomes" id="UP000779508"/>
    </source>
</evidence>
<evidence type="ECO:0000256" key="3">
    <source>
        <dbReference type="ARBA" id="ARBA00022691"/>
    </source>
</evidence>
<dbReference type="InterPro" id="IPR039661">
    <property type="entry name" value="ELP3"/>
</dbReference>
<keyword evidence="3" id="KW-0949">S-adenosyl-L-methionine</keyword>
<dbReference type="SFLD" id="SFLDG01091">
    <property type="entry name" value="uncharacterized_CHP01210-like"/>
    <property type="match status" value="1"/>
</dbReference>
<dbReference type="Pfam" id="PF04055">
    <property type="entry name" value="Radical_SAM"/>
    <property type="match status" value="1"/>
</dbReference>
<keyword evidence="2" id="KW-0004">4Fe-4S</keyword>
<dbReference type="EMBL" id="JAHLQK010000001">
    <property type="protein sequence ID" value="MBU5675248.1"/>
    <property type="molecule type" value="Genomic_DNA"/>
</dbReference>
<dbReference type="SMART" id="SM00729">
    <property type="entry name" value="Elp3"/>
    <property type="match status" value="1"/>
</dbReference>
<evidence type="ECO:0000256" key="2">
    <source>
        <dbReference type="ARBA" id="ARBA00022485"/>
    </source>
</evidence>
<name>A0ABS6FYD0_9FIRM</name>
<dbReference type="PANTHER" id="PTHR11135:SF1">
    <property type="entry name" value="PROTEIN YHCC"/>
    <property type="match status" value="1"/>
</dbReference>
<keyword evidence="5" id="KW-0408">Iron</keyword>
<dbReference type="InterPro" id="IPR032432">
    <property type="entry name" value="Radical_SAM_C"/>
</dbReference>
<protein>
    <submittedName>
        <fullName evidence="8">TIGR01212 family radical SAM protein</fullName>
    </submittedName>
</protein>
<reference evidence="8 9" key="1">
    <citation type="submission" date="2021-06" db="EMBL/GenBank/DDBJ databases">
        <authorList>
            <person name="Sun Q."/>
            <person name="Li D."/>
        </authorList>
    </citation>
    <scope>NUCLEOTIDE SEQUENCE [LARGE SCALE GENOMIC DNA]</scope>
    <source>
        <strain evidence="8 9">MSJ-5</strain>
    </source>
</reference>
<dbReference type="InterPro" id="IPR006638">
    <property type="entry name" value="Elp3/MiaA/NifB-like_rSAM"/>
</dbReference>
<dbReference type="NCBIfam" id="TIGR01212">
    <property type="entry name" value="TIGR01212 family radical SAM protein"/>
    <property type="match status" value="1"/>
</dbReference>
<dbReference type="Pfam" id="PF16199">
    <property type="entry name" value="Radical_SAM_C"/>
    <property type="match status" value="1"/>
</dbReference>
<comment type="cofactor">
    <cofactor evidence="1">
        <name>[4Fe-4S] cluster</name>
        <dbReference type="ChEBI" id="CHEBI:49883"/>
    </cofactor>
</comment>
<dbReference type="InterPro" id="IPR007197">
    <property type="entry name" value="rSAM"/>
</dbReference>
<feature type="domain" description="Radical SAM core" evidence="7">
    <location>
        <begin position="18"/>
        <end position="260"/>
    </location>
</feature>
<evidence type="ECO:0000259" key="7">
    <source>
        <dbReference type="PROSITE" id="PS51918"/>
    </source>
</evidence>
<organism evidence="8 9">
    <name type="scientific">Alkaliphilus flagellatus</name>
    <dbReference type="NCBI Taxonomy" id="2841507"/>
    <lineage>
        <taxon>Bacteria</taxon>
        <taxon>Bacillati</taxon>
        <taxon>Bacillota</taxon>
        <taxon>Clostridia</taxon>
        <taxon>Peptostreptococcales</taxon>
        <taxon>Natronincolaceae</taxon>
        <taxon>Alkaliphilus</taxon>
    </lineage>
</organism>
<dbReference type="InterPro" id="IPR005911">
    <property type="entry name" value="YhcC-like"/>
</dbReference>
<dbReference type="SFLD" id="SFLDS00029">
    <property type="entry name" value="Radical_SAM"/>
    <property type="match status" value="1"/>
</dbReference>
<dbReference type="PANTHER" id="PTHR11135">
    <property type="entry name" value="HISTONE ACETYLTRANSFERASE-RELATED"/>
    <property type="match status" value="1"/>
</dbReference>
<dbReference type="RefSeq" id="WP_216414743.1">
    <property type="nucleotide sequence ID" value="NZ_JAHLQK010000001.1"/>
</dbReference>
<evidence type="ECO:0000256" key="5">
    <source>
        <dbReference type="ARBA" id="ARBA00023004"/>
    </source>
</evidence>
<accession>A0ABS6FYD0</accession>
<dbReference type="CDD" id="cd01335">
    <property type="entry name" value="Radical_SAM"/>
    <property type="match status" value="1"/>
</dbReference>
<keyword evidence="9" id="KW-1185">Reference proteome</keyword>
<comment type="caution">
    <text evidence="8">The sequence shown here is derived from an EMBL/GenBank/DDBJ whole genome shotgun (WGS) entry which is preliminary data.</text>
</comment>
<sequence>MEKNQLLYRTYSQYLIEKYGEKVYKLSVNLPLTCPNRDGKLSKGGCTFCAEVGTGFESLSNCFSVQEQLTKTRDHIKKKYKANKYIAYFQNFSNTYMPIDVFKVYIEEAVMEGIVEIAISTRPDCIEEEYLKFLKELGKRTGIEISFELGLQTVNYHTLNKINRGHTLGEFIDAVLTIKEYGFDICTHLILNLPWDNMDDVIENAKVISALNVEQVKLHALYIMENTTMGTEYKRGEIELISVEEYKERVITFLEHLSPEIVVQRLIGRAPEENSLFVNWNTSWWKIRDEIHDEMIIEERYQGKKANYLGGKALK</sequence>
<dbReference type="Proteomes" id="UP000779508">
    <property type="component" value="Unassembled WGS sequence"/>
</dbReference>
<evidence type="ECO:0000256" key="6">
    <source>
        <dbReference type="ARBA" id="ARBA00023014"/>
    </source>
</evidence>
<evidence type="ECO:0000256" key="4">
    <source>
        <dbReference type="ARBA" id="ARBA00022723"/>
    </source>
</evidence>
<gene>
    <name evidence="8" type="ORF">KQI88_02300</name>
</gene>
<proteinExistence type="predicted"/>
<keyword evidence="6" id="KW-0411">Iron-sulfur</keyword>
<keyword evidence="4" id="KW-0479">Metal-binding</keyword>